<evidence type="ECO:0000259" key="4">
    <source>
        <dbReference type="Pfam" id="PF17177"/>
    </source>
</evidence>
<name>A0A0C9VSZ5_9AGAM</name>
<feature type="compositionally biased region" description="Polar residues" evidence="3">
    <location>
        <begin position="1373"/>
        <end position="1384"/>
    </location>
</feature>
<dbReference type="InterPro" id="IPR057027">
    <property type="entry name" value="TPR_mt"/>
</dbReference>
<feature type="repeat" description="PPR" evidence="2">
    <location>
        <begin position="1294"/>
        <end position="1328"/>
    </location>
</feature>
<dbReference type="PANTHER" id="PTHR47932">
    <property type="entry name" value="ATPASE EXPRESSION PROTEIN 3"/>
    <property type="match status" value="1"/>
</dbReference>
<feature type="compositionally biased region" description="Basic residues" evidence="3">
    <location>
        <begin position="113"/>
        <end position="125"/>
    </location>
</feature>
<dbReference type="Pfam" id="PF17177">
    <property type="entry name" value="PPR_long"/>
    <property type="match status" value="1"/>
</dbReference>
<feature type="domain" description="Pentatricopeptide repeat-containing protein-mitochondrial" evidence="5">
    <location>
        <begin position="1238"/>
        <end position="1355"/>
    </location>
</feature>
<evidence type="ECO:0000313" key="7">
    <source>
        <dbReference type="Proteomes" id="UP000053820"/>
    </source>
</evidence>
<dbReference type="InterPro" id="IPR033443">
    <property type="entry name" value="PROP1-like_PPR_dom"/>
</dbReference>
<feature type="region of interest" description="Disordered" evidence="3">
    <location>
        <begin position="84"/>
        <end position="138"/>
    </location>
</feature>
<feature type="repeat" description="PPR" evidence="2">
    <location>
        <begin position="1107"/>
        <end position="1141"/>
    </location>
</feature>
<dbReference type="PANTHER" id="PTHR47932:SF44">
    <property type="entry name" value="MIOREX COMPLEX COMPONENT 1"/>
    <property type="match status" value="1"/>
</dbReference>
<dbReference type="Gene3D" id="1.25.40.10">
    <property type="entry name" value="Tetratricopeptide repeat domain"/>
    <property type="match status" value="3"/>
</dbReference>
<sequence>MLPKVANHLFLHTSRAVALVQNQSGALRNVLQSGPSSTVPWGAGAGSSWGGAGPGAGPGGAKFNAGSKFYNGYTGAGRAITQANSSAAQDGATKGDDEKEDITATFVTPRSSSARRPRTLARRHSLSLPAGRNDHERQMGAGVLQTVQMHLRERHAFAPATAKEQQDEVEMAPESRSSRARRNSTASHTSMDDMPPFVPPPPADQVAPATEAKSAPVEGLQAESDERGTSFSDAIRNALNQRDTQSIHDHVQWLIDPSKSPSLAYDEPVVSDFNSAIHALNALGPHITPTRQINLYNALLARGLMPNLGVYISMILALTERDQEVQSSLQALEARAKRQQLRGRALDEDVAAEESIAKRKAALLAEDNFAIAMSIFEAACGSTPVAVSTSANKEPTPSGQKLTRRARPLASYFPTVVYTALLRSCSYHSSVDAALRVYNHLETRWKESSSATGAKSPGHSVPHAPVLLHLLSTYVNAGDLAGAKEVFAEYKELASQGYISDAPPNLVSQIKMWNKMMEAYFGAGQPAAALRLLEMMMDESSQSGIPAPASSTFTTIINGFCTPSSLSQGIPNAPKPDIDTALSWFNRLLQQSSVSRNPFEPSRNPARPNQDSWVAMLYALAYSSSEKQEHLQELNRLYNTFVEIAPQEKLKVRPADTLVVLDANLHFLEGLATAQETGLRTKETEQLAIASLEFIAMHLPDGSSQVQGSPAAYHVANHLSRAYPHFVRYGMGQKFWELAQGLVAFEEKVVEKPDARSSPVLKYSGGALADLIPRAFDDLTPVLDQTLPLMRLAGRLNLQPTPSMASNHLHAYISAPLAAQQELTIADNEAIFACALALPGQPSPSDILSPPECAYAGLKQLMEVMSKAQVKMDTISTRMRTALTGALYTTYVERDVSDFLFGLGASFRMLALPLAERKDEEAHIPRAPTPPSASTYPADVPPPPQHVIVDSEVSRHIDQWFPSHPSLTVHDAYAALQAAISAEQPRHPHPASLARLINGLGRARDIAAVRSVYATAQHVIFSPLLTKNPTWQSQAWFMVEDNMIIAFAHAGDMEAAFAHRDRITAAGGIPSPDAYGSLIECVKDTTDDTSNAMALFAECQMLGTKPNVYLYNTMISKLAKARKADFALEMFQQMKALGYLRPSSITYGAVIAACARVGDTLAAEQLFEEMASQPNFKPRIPPYNTMMQLYAHTKPDREMVLKYFNKMTDAGITPSAHTYKLLIDAYGTIEPIDVKAMEDVFQRIQMSRVQLQGSHWAALINAYGCVLKDLDRAISIFDSIATHPSSKRGTPLPDSVTYESLINVLVTHKRMDLAQTYLTQLRESGVHMTAYIANLLIKGYAANGDINEARTIFESLSDPASGVAAPGNHVPHDSTSLSVSPNSRSYREPSTWEAMFRAELGNGDRDRAVALLERLQARQFPPAVYNRIRGIMLDDSVSPWAQSPESLSP</sequence>
<keyword evidence="7" id="KW-1185">Reference proteome</keyword>
<dbReference type="InterPro" id="IPR002885">
    <property type="entry name" value="PPR_rpt"/>
</dbReference>
<dbReference type="EMBL" id="KN839866">
    <property type="protein sequence ID" value="KIJ61030.1"/>
    <property type="molecule type" value="Genomic_DNA"/>
</dbReference>
<dbReference type="InterPro" id="IPR011990">
    <property type="entry name" value="TPR-like_helical_dom_sf"/>
</dbReference>
<keyword evidence="1" id="KW-0677">Repeat</keyword>
<dbReference type="HOGENOM" id="CLU_002074_1_0_1"/>
<evidence type="ECO:0000256" key="2">
    <source>
        <dbReference type="PROSITE-ProRule" id="PRU00708"/>
    </source>
</evidence>
<proteinExistence type="predicted"/>
<dbReference type="NCBIfam" id="TIGR00756">
    <property type="entry name" value="PPR"/>
    <property type="match status" value="3"/>
</dbReference>
<dbReference type="OrthoDB" id="411857at2759"/>
<gene>
    <name evidence="6" type="ORF">HYDPIDRAFT_97377</name>
</gene>
<accession>A0A0C9VSZ5</accession>
<feature type="repeat" description="PPR" evidence="2">
    <location>
        <begin position="1143"/>
        <end position="1173"/>
    </location>
</feature>
<evidence type="ECO:0008006" key="8">
    <source>
        <dbReference type="Google" id="ProtNLM"/>
    </source>
</evidence>
<evidence type="ECO:0000256" key="1">
    <source>
        <dbReference type="ARBA" id="ARBA00022737"/>
    </source>
</evidence>
<feature type="region of interest" description="Disordered" evidence="3">
    <location>
        <begin position="1364"/>
        <end position="1384"/>
    </location>
</feature>
<evidence type="ECO:0000259" key="5">
    <source>
        <dbReference type="Pfam" id="PF23276"/>
    </source>
</evidence>
<dbReference type="Proteomes" id="UP000053820">
    <property type="component" value="Unassembled WGS sequence"/>
</dbReference>
<protein>
    <recommendedName>
        <fullName evidence="8">Pentacotripeptide-repeat region of PRORP domain-containing protein</fullName>
    </recommendedName>
</protein>
<dbReference type="PROSITE" id="PS51375">
    <property type="entry name" value="PPR"/>
    <property type="match status" value="5"/>
</dbReference>
<organism evidence="6 7">
    <name type="scientific">Hydnomerulius pinastri MD-312</name>
    <dbReference type="NCBI Taxonomy" id="994086"/>
    <lineage>
        <taxon>Eukaryota</taxon>
        <taxon>Fungi</taxon>
        <taxon>Dikarya</taxon>
        <taxon>Basidiomycota</taxon>
        <taxon>Agaricomycotina</taxon>
        <taxon>Agaricomycetes</taxon>
        <taxon>Agaricomycetidae</taxon>
        <taxon>Boletales</taxon>
        <taxon>Boletales incertae sedis</taxon>
        <taxon>Leucogyrophana</taxon>
    </lineage>
</organism>
<feature type="repeat" description="PPR" evidence="2">
    <location>
        <begin position="1179"/>
        <end position="1214"/>
    </location>
</feature>
<evidence type="ECO:0000256" key="3">
    <source>
        <dbReference type="SAM" id="MobiDB-lite"/>
    </source>
</evidence>
<evidence type="ECO:0000313" key="6">
    <source>
        <dbReference type="EMBL" id="KIJ61030.1"/>
    </source>
</evidence>
<dbReference type="Pfam" id="PF23276">
    <property type="entry name" value="TPR_24"/>
    <property type="match status" value="1"/>
</dbReference>
<feature type="region of interest" description="Disordered" evidence="3">
    <location>
        <begin position="159"/>
        <end position="227"/>
    </location>
</feature>
<feature type="repeat" description="PPR" evidence="2">
    <location>
        <begin position="509"/>
        <end position="543"/>
    </location>
</feature>
<reference evidence="6 7" key="1">
    <citation type="submission" date="2014-04" db="EMBL/GenBank/DDBJ databases">
        <title>Evolutionary Origins and Diversification of the Mycorrhizal Mutualists.</title>
        <authorList>
            <consortium name="DOE Joint Genome Institute"/>
            <consortium name="Mycorrhizal Genomics Consortium"/>
            <person name="Kohler A."/>
            <person name="Kuo A."/>
            <person name="Nagy L.G."/>
            <person name="Floudas D."/>
            <person name="Copeland A."/>
            <person name="Barry K.W."/>
            <person name="Cichocki N."/>
            <person name="Veneault-Fourrey C."/>
            <person name="LaButti K."/>
            <person name="Lindquist E.A."/>
            <person name="Lipzen A."/>
            <person name="Lundell T."/>
            <person name="Morin E."/>
            <person name="Murat C."/>
            <person name="Riley R."/>
            <person name="Ohm R."/>
            <person name="Sun H."/>
            <person name="Tunlid A."/>
            <person name="Henrissat B."/>
            <person name="Grigoriev I.V."/>
            <person name="Hibbett D.S."/>
            <person name="Martin F."/>
        </authorList>
    </citation>
    <scope>NUCLEOTIDE SEQUENCE [LARGE SCALE GENOMIC DNA]</scope>
    <source>
        <strain evidence="6 7">MD-312</strain>
    </source>
</reference>
<feature type="compositionally biased region" description="Low complexity" evidence="3">
    <location>
        <begin position="183"/>
        <end position="195"/>
    </location>
</feature>
<dbReference type="Pfam" id="PF01535">
    <property type="entry name" value="PPR"/>
    <property type="match status" value="1"/>
</dbReference>
<feature type="domain" description="PROP1-like PPR" evidence="4">
    <location>
        <begin position="1080"/>
        <end position="1223"/>
    </location>
</feature>